<proteinExistence type="inferred from homology"/>
<dbReference type="KEGG" id="rrz:CS378_21825"/>
<dbReference type="Proteomes" id="UP000042997">
    <property type="component" value="Unassembled WGS sequence"/>
</dbReference>
<dbReference type="Gene3D" id="1.50.10.150">
    <property type="entry name" value="Voltage-dependent anion channel"/>
    <property type="match status" value="1"/>
</dbReference>
<accession>A0A098BR70</accession>
<evidence type="ECO:0000256" key="2">
    <source>
        <dbReference type="ARBA" id="ARBA00008566"/>
    </source>
</evidence>
<keyword evidence="6" id="KW-1133">Transmembrane helix</keyword>
<organism evidence="8 9">
    <name type="scientific">Rhodococcus ruber</name>
    <dbReference type="NCBI Taxonomy" id="1830"/>
    <lineage>
        <taxon>Bacteria</taxon>
        <taxon>Bacillati</taxon>
        <taxon>Actinomycetota</taxon>
        <taxon>Actinomycetes</taxon>
        <taxon>Mycobacteriales</taxon>
        <taxon>Nocardiaceae</taxon>
        <taxon>Rhodococcus</taxon>
    </lineage>
</organism>
<dbReference type="PANTHER" id="PTHR31686">
    <property type="match status" value="1"/>
</dbReference>
<keyword evidence="3" id="KW-0813">Transport</keyword>
<evidence type="ECO:0000313" key="8">
    <source>
        <dbReference type="EMBL" id="CDZ91189.1"/>
    </source>
</evidence>
<dbReference type="eggNOG" id="COG1275">
    <property type="taxonomic scope" value="Bacteria"/>
</dbReference>
<name>A0A098BR70_9NOCA</name>
<evidence type="ECO:0000256" key="6">
    <source>
        <dbReference type="ARBA" id="ARBA00022989"/>
    </source>
</evidence>
<reference evidence="8 9" key="1">
    <citation type="journal article" date="2014" name="Genome Announc.">
        <title>Draft Genome Sequence of Propane- and Butane-Oxidizing Actinobacterium Rhodococcus ruber IEGM 231.</title>
        <authorList>
            <person name="Ivshina I.B."/>
            <person name="Kuyukina M.S."/>
            <person name="Krivoruchko A.V."/>
            <person name="Barbe V."/>
            <person name="Fischer C."/>
        </authorList>
    </citation>
    <scope>NUCLEOTIDE SEQUENCE [LARGE SCALE GENOMIC DNA]</scope>
</reference>
<dbReference type="CDD" id="cd09319">
    <property type="entry name" value="TDT_like_1"/>
    <property type="match status" value="1"/>
</dbReference>
<dbReference type="PANTHER" id="PTHR31686:SF1">
    <property type="entry name" value="SULFITE EFFLUX PUMP SSU1"/>
    <property type="match status" value="1"/>
</dbReference>
<keyword evidence="7" id="KW-0472">Membrane</keyword>
<protein>
    <submittedName>
        <fullName evidence="8">Uncharacterized protein</fullName>
    </submittedName>
</protein>
<evidence type="ECO:0000313" key="9">
    <source>
        <dbReference type="Proteomes" id="UP000042997"/>
    </source>
</evidence>
<evidence type="ECO:0000256" key="3">
    <source>
        <dbReference type="ARBA" id="ARBA00022448"/>
    </source>
</evidence>
<evidence type="ECO:0000256" key="4">
    <source>
        <dbReference type="ARBA" id="ARBA00022475"/>
    </source>
</evidence>
<evidence type="ECO:0000256" key="5">
    <source>
        <dbReference type="ARBA" id="ARBA00022692"/>
    </source>
</evidence>
<dbReference type="AlphaFoldDB" id="A0A098BR70"/>
<comment type="similarity">
    <text evidence="2">Belongs to the tellurite-resistance/dicarboxylate transporter (TDT) family.</text>
</comment>
<sequence length="351" mass="38079">MTVLDGLRGCARTLDPGYFALVMATGIVSIGMHLHGLTTVSAALLLVSAVAYVVLLALTGWRLVRFRDEVRTDLTDASRAFGFFTFVAGSNVLGIRLTMDGWHSTAAVLLAAAAATWLVLGYVIPWTAVLGTRRRPVIAKANGSWFVWVVAAQSVALAAATLEPVYDDLRRPLSLVAVFAWSVGLFLYAAAGVFVAARMMQYPLRPVDLTPSYWVSMGAAAITVVAGSRIVAMESAPMVDATRGLVAGLVVVFWAFATWLLPALVAAGWWRHRTHRIRLRYEPGLWSIVFPLGMYGVAGIYLAEADELPWVGVVGRTELWVAVTVWAAVFAAMLVHLWRTVLRPRPATVGR</sequence>
<comment type="subcellular location">
    <subcellularLocation>
        <location evidence="1">Cell membrane</location>
        <topology evidence="1">Multi-pass membrane protein</topology>
    </subcellularLocation>
</comment>
<dbReference type="InterPro" id="IPR051629">
    <property type="entry name" value="Sulfite_efflux_TDT"/>
</dbReference>
<gene>
    <name evidence="8" type="ORF">RHRU231_800116</name>
</gene>
<dbReference type="EMBL" id="CCSD01000095">
    <property type="protein sequence ID" value="CDZ91189.1"/>
    <property type="molecule type" value="Genomic_DNA"/>
</dbReference>
<evidence type="ECO:0000256" key="1">
    <source>
        <dbReference type="ARBA" id="ARBA00004651"/>
    </source>
</evidence>
<dbReference type="InterPro" id="IPR038665">
    <property type="entry name" value="Voltage-dep_anion_channel_sf"/>
</dbReference>
<dbReference type="GO" id="GO:0005886">
    <property type="term" value="C:plasma membrane"/>
    <property type="evidence" value="ECO:0007669"/>
    <property type="project" value="UniProtKB-SubCell"/>
</dbReference>
<dbReference type="GO" id="GO:0000319">
    <property type="term" value="F:sulfite transmembrane transporter activity"/>
    <property type="evidence" value="ECO:0007669"/>
    <property type="project" value="TreeGrafter"/>
</dbReference>
<dbReference type="OrthoDB" id="958273at2"/>
<dbReference type="InterPro" id="IPR004695">
    <property type="entry name" value="SLAC1/Mae1/Ssu1/TehA"/>
</dbReference>
<keyword evidence="4" id="KW-1003">Cell membrane</keyword>
<dbReference type="RefSeq" id="WP_010593055.1">
    <property type="nucleotide sequence ID" value="NZ_CP023714.1"/>
</dbReference>
<keyword evidence="5" id="KW-0812">Transmembrane</keyword>
<evidence type="ECO:0000256" key="7">
    <source>
        <dbReference type="ARBA" id="ARBA00023136"/>
    </source>
</evidence>
<dbReference type="Pfam" id="PF03595">
    <property type="entry name" value="SLAC1"/>
    <property type="match status" value="1"/>
</dbReference>